<feature type="domain" description="DUF5648" evidence="2">
    <location>
        <begin position="211"/>
        <end position="250"/>
    </location>
</feature>
<dbReference type="EMBL" id="JASNQZ010000010">
    <property type="protein sequence ID" value="KAL0952483.1"/>
    <property type="molecule type" value="Genomic_DNA"/>
</dbReference>
<dbReference type="Pfam" id="PF18885">
    <property type="entry name" value="DUF5648"/>
    <property type="match status" value="2"/>
</dbReference>
<reference evidence="4" key="1">
    <citation type="submission" date="2024-06" db="EMBL/GenBank/DDBJ databases">
        <title>Multi-omics analyses provide insights into the biosynthesis of the anticancer antibiotic pleurotin in Hohenbuehelia grisea.</title>
        <authorList>
            <person name="Weaver J.A."/>
            <person name="Alberti F."/>
        </authorList>
    </citation>
    <scope>NUCLEOTIDE SEQUENCE [LARGE SCALE GENOMIC DNA]</scope>
    <source>
        <strain evidence="4">T-177</strain>
    </source>
</reference>
<evidence type="ECO:0000256" key="1">
    <source>
        <dbReference type="SAM" id="SignalP"/>
    </source>
</evidence>
<keyword evidence="1" id="KW-0732">Signal</keyword>
<proteinExistence type="predicted"/>
<evidence type="ECO:0000259" key="2">
    <source>
        <dbReference type="Pfam" id="PF18885"/>
    </source>
</evidence>
<name>A0ABR3JAI0_9AGAR</name>
<organism evidence="3 4">
    <name type="scientific">Hohenbuehelia grisea</name>
    <dbReference type="NCBI Taxonomy" id="104357"/>
    <lineage>
        <taxon>Eukaryota</taxon>
        <taxon>Fungi</taxon>
        <taxon>Dikarya</taxon>
        <taxon>Basidiomycota</taxon>
        <taxon>Agaricomycotina</taxon>
        <taxon>Agaricomycetes</taxon>
        <taxon>Agaricomycetidae</taxon>
        <taxon>Agaricales</taxon>
        <taxon>Pleurotineae</taxon>
        <taxon>Pleurotaceae</taxon>
        <taxon>Hohenbuehelia</taxon>
    </lineage>
</organism>
<protein>
    <recommendedName>
        <fullName evidence="2">DUF5648 domain-containing protein</fullName>
    </recommendedName>
</protein>
<evidence type="ECO:0000313" key="3">
    <source>
        <dbReference type="EMBL" id="KAL0952483.1"/>
    </source>
</evidence>
<feature type="chain" id="PRO_5047404360" description="DUF5648 domain-containing protein" evidence="1">
    <location>
        <begin position="21"/>
        <end position="252"/>
    </location>
</feature>
<comment type="caution">
    <text evidence="3">The sequence shown here is derived from an EMBL/GenBank/DDBJ whole genome shotgun (WGS) entry which is preliminary data.</text>
</comment>
<dbReference type="InterPro" id="IPR043708">
    <property type="entry name" value="DUF5648"/>
</dbReference>
<evidence type="ECO:0000313" key="4">
    <source>
        <dbReference type="Proteomes" id="UP001556367"/>
    </source>
</evidence>
<feature type="domain" description="DUF5648" evidence="2">
    <location>
        <begin position="97"/>
        <end position="203"/>
    </location>
</feature>
<feature type="signal peptide" evidence="1">
    <location>
        <begin position="1"/>
        <end position="20"/>
    </location>
</feature>
<gene>
    <name evidence="3" type="ORF">HGRIS_006747</name>
</gene>
<sequence>MKLSTASIIAALCLVQLAVAEPDRRPYRGDGDDECPAPITRTVTDRATETVKVKHTVRVTHTIKQVVTQQVTVTAQKSCPTPPTIDPCSEAKKYLVPFYRSWNGGNTDHFYTTDEAEWNRAVGGGWVKEGTAGKIFSKQVKGSVPLYRSWNGANADHFYTTNEQEWNNAVGGGWAKEGIAGYVYPVQQCGSIPLYRTWQGSAGGQNKYPDRVYKTPGPPTADHFYTISAPERDNAVANLNYVNEGVAGFVFP</sequence>
<dbReference type="Proteomes" id="UP001556367">
    <property type="component" value="Unassembled WGS sequence"/>
</dbReference>
<accession>A0ABR3JAI0</accession>
<keyword evidence="4" id="KW-1185">Reference proteome</keyword>